<gene>
    <name evidence="7" type="ORF">BDV27DRAFT_151385</name>
</gene>
<name>A0A5N6ZMF9_9EURO</name>
<evidence type="ECO:0000256" key="5">
    <source>
        <dbReference type="ARBA" id="ARBA00043913"/>
    </source>
</evidence>
<dbReference type="AlphaFoldDB" id="A0A5N6ZMF9"/>
<dbReference type="Proteomes" id="UP000326268">
    <property type="component" value="Unassembled WGS sequence"/>
</dbReference>
<keyword evidence="8" id="KW-1185">Reference proteome</keyword>
<dbReference type="Pfam" id="PF00400">
    <property type="entry name" value="WD40"/>
    <property type="match status" value="3"/>
</dbReference>
<reference evidence="7 8" key="1">
    <citation type="submission" date="2019-04" db="EMBL/GenBank/DDBJ databases">
        <title>Friends and foes A comparative genomics studyof 23 Aspergillus species from section Flavi.</title>
        <authorList>
            <consortium name="DOE Joint Genome Institute"/>
            <person name="Kjaerbolling I."/>
            <person name="Vesth T."/>
            <person name="Frisvad J.C."/>
            <person name="Nybo J.L."/>
            <person name="Theobald S."/>
            <person name="Kildgaard S."/>
            <person name="Isbrandt T."/>
            <person name="Kuo A."/>
            <person name="Sato A."/>
            <person name="Lyhne E.K."/>
            <person name="Kogle M.E."/>
            <person name="Wiebenga A."/>
            <person name="Kun R.S."/>
            <person name="Lubbers R.J."/>
            <person name="Makela M.R."/>
            <person name="Barry K."/>
            <person name="Chovatia M."/>
            <person name="Clum A."/>
            <person name="Daum C."/>
            <person name="Haridas S."/>
            <person name="He G."/>
            <person name="LaButti K."/>
            <person name="Lipzen A."/>
            <person name="Mondo S."/>
            <person name="Riley R."/>
            <person name="Salamov A."/>
            <person name="Simmons B.A."/>
            <person name="Magnuson J.K."/>
            <person name="Henrissat B."/>
            <person name="Mortensen U.H."/>
            <person name="Larsen T.O."/>
            <person name="Devries R.P."/>
            <person name="Grigoriev I.V."/>
            <person name="Machida M."/>
            <person name="Baker S.E."/>
            <person name="Andersen M.R."/>
        </authorList>
    </citation>
    <scope>NUCLEOTIDE SEQUENCE [LARGE SCALE GENOMIC DNA]</scope>
    <source>
        <strain evidence="7 8">CBS 763.97</strain>
    </source>
</reference>
<feature type="repeat" description="WD" evidence="6">
    <location>
        <begin position="80"/>
        <end position="104"/>
    </location>
</feature>
<feature type="repeat" description="WD" evidence="6">
    <location>
        <begin position="44"/>
        <end position="76"/>
    </location>
</feature>
<keyword evidence="1 6" id="KW-0853">WD repeat</keyword>
<evidence type="ECO:0000256" key="2">
    <source>
        <dbReference type="ARBA" id="ARBA00022737"/>
    </source>
</evidence>
<dbReference type="PROSITE" id="PS50082">
    <property type="entry name" value="WD_REPEATS_2"/>
    <property type="match status" value="3"/>
</dbReference>
<organism evidence="7 8">
    <name type="scientific">Aspergillus caelatus</name>
    <dbReference type="NCBI Taxonomy" id="61420"/>
    <lineage>
        <taxon>Eukaryota</taxon>
        <taxon>Fungi</taxon>
        <taxon>Dikarya</taxon>
        <taxon>Ascomycota</taxon>
        <taxon>Pezizomycotina</taxon>
        <taxon>Eurotiomycetes</taxon>
        <taxon>Eurotiomycetidae</taxon>
        <taxon>Eurotiales</taxon>
        <taxon>Aspergillaceae</taxon>
        <taxon>Aspergillus</taxon>
        <taxon>Aspergillus subgen. Circumdati</taxon>
    </lineage>
</organism>
<evidence type="ECO:0000313" key="7">
    <source>
        <dbReference type="EMBL" id="KAE8357360.1"/>
    </source>
</evidence>
<dbReference type="PANTHER" id="PTHR22847:SF637">
    <property type="entry name" value="WD REPEAT DOMAIN 5B"/>
    <property type="match status" value="1"/>
</dbReference>
<dbReference type="GO" id="GO:0005634">
    <property type="term" value="C:nucleus"/>
    <property type="evidence" value="ECO:0007669"/>
    <property type="project" value="TreeGrafter"/>
</dbReference>
<dbReference type="InterPro" id="IPR001632">
    <property type="entry name" value="WD40_G-protein_beta-like"/>
</dbReference>
<dbReference type="PRINTS" id="PR00319">
    <property type="entry name" value="GPROTEINB"/>
</dbReference>
<evidence type="ECO:0000256" key="6">
    <source>
        <dbReference type="PROSITE-ProRule" id="PRU00221"/>
    </source>
</evidence>
<dbReference type="InterPro" id="IPR036322">
    <property type="entry name" value="WD40_repeat_dom_sf"/>
</dbReference>
<evidence type="ECO:0000256" key="3">
    <source>
        <dbReference type="ARBA" id="ARBA00038415"/>
    </source>
</evidence>
<dbReference type="GeneID" id="43655797"/>
<dbReference type="PANTHER" id="PTHR22847">
    <property type="entry name" value="WD40 REPEAT PROTEIN"/>
    <property type="match status" value="1"/>
</dbReference>
<dbReference type="GO" id="GO:1990234">
    <property type="term" value="C:transferase complex"/>
    <property type="evidence" value="ECO:0007669"/>
    <property type="project" value="UniProtKB-ARBA"/>
</dbReference>
<comment type="similarity">
    <text evidence="3">Belongs to the WD repeat MDV1/CAF4 family.</text>
</comment>
<sequence length="211" mass="23058">MLEGHLGSVFSVAFSPEGRLLASGSDDNTIRLWDPATGALQQTLESHSRSVRSVAFSPNGQLLASGSLDKTIRLWDPVTVRSVAFSLDGRLLASSSNDATIRLWHPVTGILQETLRTVQVVTKLAFSEDGSHLRTNLGSLHIQSLNDYHISHSPKSNLEIYLVQGDWLTENGEQVLWLPPEARPTCSALRQNQVVLGHASGRVSLIGFRVQ</sequence>
<dbReference type="SUPFAM" id="SSF50978">
    <property type="entry name" value="WD40 repeat-like"/>
    <property type="match status" value="1"/>
</dbReference>
<dbReference type="RefSeq" id="XP_031920441.1">
    <property type="nucleotide sequence ID" value="XM_032071351.1"/>
</dbReference>
<dbReference type="InterPro" id="IPR015943">
    <property type="entry name" value="WD40/YVTN_repeat-like_dom_sf"/>
</dbReference>
<dbReference type="PRINTS" id="PR00320">
    <property type="entry name" value="GPROTEINBRPT"/>
</dbReference>
<accession>A0A5N6ZMF9</accession>
<evidence type="ECO:0000313" key="8">
    <source>
        <dbReference type="Proteomes" id="UP000326268"/>
    </source>
</evidence>
<dbReference type="Gene3D" id="2.130.10.10">
    <property type="entry name" value="YVTN repeat-like/Quinoprotein amine dehydrogenase"/>
    <property type="match status" value="2"/>
</dbReference>
<comment type="function">
    <text evidence="5">Involved in mitochondrial fission. Acts as an adapter protein required to form mitochondrial fission complexes. Formation of these complexes is required to promote constriction and fission of the mitochondrial compartment at a late step in mitochondrial division.</text>
</comment>
<evidence type="ECO:0000256" key="4">
    <source>
        <dbReference type="ARBA" id="ARBA00039789"/>
    </source>
</evidence>
<dbReference type="SMART" id="SM00320">
    <property type="entry name" value="WD40"/>
    <property type="match status" value="3"/>
</dbReference>
<dbReference type="EMBL" id="ML738036">
    <property type="protein sequence ID" value="KAE8357360.1"/>
    <property type="molecule type" value="Genomic_DNA"/>
</dbReference>
<dbReference type="InterPro" id="IPR001680">
    <property type="entry name" value="WD40_rpt"/>
</dbReference>
<keyword evidence="2" id="KW-0677">Repeat</keyword>
<protein>
    <recommendedName>
        <fullName evidence="4">Mitochondrial division protein 1</fullName>
    </recommendedName>
</protein>
<proteinExistence type="inferred from homology"/>
<evidence type="ECO:0000256" key="1">
    <source>
        <dbReference type="ARBA" id="ARBA00022574"/>
    </source>
</evidence>
<feature type="repeat" description="WD" evidence="6">
    <location>
        <begin position="2"/>
        <end position="43"/>
    </location>
</feature>
<dbReference type="PROSITE" id="PS50294">
    <property type="entry name" value="WD_REPEATS_REGION"/>
    <property type="match status" value="3"/>
</dbReference>
<dbReference type="OrthoDB" id="538223at2759"/>
<dbReference type="InterPro" id="IPR020472">
    <property type="entry name" value="WD40_PAC1"/>
</dbReference>